<name>A0A0D9XPN2_9ORYZ</name>
<feature type="transmembrane region" description="Helical" evidence="1">
    <location>
        <begin position="12"/>
        <end position="41"/>
    </location>
</feature>
<evidence type="ECO:0000313" key="3">
    <source>
        <dbReference type="Proteomes" id="UP000032180"/>
    </source>
</evidence>
<reference evidence="3" key="2">
    <citation type="submission" date="2013-12" db="EMBL/GenBank/DDBJ databases">
        <authorList>
            <person name="Yu Y."/>
            <person name="Lee S."/>
            <person name="de Baynast K."/>
            <person name="Wissotski M."/>
            <person name="Liu L."/>
            <person name="Talag J."/>
            <person name="Goicoechea J."/>
            <person name="Angelova A."/>
            <person name="Jetty R."/>
            <person name="Kudrna D."/>
            <person name="Golser W."/>
            <person name="Rivera L."/>
            <person name="Zhang J."/>
            <person name="Wing R."/>
        </authorList>
    </citation>
    <scope>NUCLEOTIDE SEQUENCE</scope>
</reference>
<dbReference type="Proteomes" id="UP000032180">
    <property type="component" value="Chromosome 11"/>
</dbReference>
<dbReference type="eggNOG" id="ENOG502SCXK">
    <property type="taxonomic scope" value="Eukaryota"/>
</dbReference>
<protein>
    <submittedName>
        <fullName evidence="2">Uncharacterized protein</fullName>
    </submittedName>
</protein>
<reference evidence="2" key="3">
    <citation type="submission" date="2015-04" db="UniProtKB">
        <authorList>
            <consortium name="EnsemblPlants"/>
        </authorList>
    </citation>
    <scope>IDENTIFICATION</scope>
</reference>
<keyword evidence="3" id="KW-1185">Reference proteome</keyword>
<proteinExistence type="predicted"/>
<organism evidence="2 3">
    <name type="scientific">Leersia perrieri</name>
    <dbReference type="NCBI Taxonomy" id="77586"/>
    <lineage>
        <taxon>Eukaryota</taxon>
        <taxon>Viridiplantae</taxon>
        <taxon>Streptophyta</taxon>
        <taxon>Embryophyta</taxon>
        <taxon>Tracheophyta</taxon>
        <taxon>Spermatophyta</taxon>
        <taxon>Magnoliopsida</taxon>
        <taxon>Liliopsida</taxon>
        <taxon>Poales</taxon>
        <taxon>Poaceae</taxon>
        <taxon>BOP clade</taxon>
        <taxon>Oryzoideae</taxon>
        <taxon>Oryzeae</taxon>
        <taxon>Oryzinae</taxon>
        <taxon>Leersia</taxon>
    </lineage>
</organism>
<sequence>MAAGSSPPAWRTAAVAICLLPVAVPLALLCLPLLCFAVAVVRFRRRRRRRKNYGCFFGGGGEEKRPSPEEAGDGHRAALLHQYLEDQMELVGGGA</sequence>
<dbReference type="HOGENOM" id="CLU_155537_0_0_1"/>
<keyword evidence="1" id="KW-0812">Transmembrane</keyword>
<dbReference type="AlphaFoldDB" id="A0A0D9XPN2"/>
<reference evidence="2 3" key="1">
    <citation type="submission" date="2012-08" db="EMBL/GenBank/DDBJ databases">
        <title>Oryza genome evolution.</title>
        <authorList>
            <person name="Wing R.A."/>
        </authorList>
    </citation>
    <scope>NUCLEOTIDE SEQUENCE</scope>
</reference>
<evidence type="ECO:0000313" key="2">
    <source>
        <dbReference type="EnsemblPlants" id="LPERR11G04220.1"/>
    </source>
</evidence>
<dbReference type="PANTHER" id="PTHR36322">
    <property type="entry name" value="TRANSMEMBRANE PROTEIN"/>
    <property type="match status" value="1"/>
</dbReference>
<dbReference type="EnsemblPlants" id="LPERR11G04220.1">
    <property type="protein sequence ID" value="LPERR11G04220.1"/>
    <property type="gene ID" value="LPERR11G04220"/>
</dbReference>
<evidence type="ECO:0000256" key="1">
    <source>
        <dbReference type="SAM" id="Phobius"/>
    </source>
</evidence>
<dbReference type="Gramene" id="LPERR11G04220.1">
    <property type="protein sequence ID" value="LPERR11G04220.1"/>
    <property type="gene ID" value="LPERR11G04220"/>
</dbReference>
<dbReference type="PANTHER" id="PTHR36322:SF3">
    <property type="entry name" value="TRANSMEMBRANE PROTEIN"/>
    <property type="match status" value="1"/>
</dbReference>
<keyword evidence="1" id="KW-0472">Membrane</keyword>
<accession>A0A0D9XPN2</accession>
<keyword evidence="1" id="KW-1133">Transmembrane helix</keyword>